<dbReference type="Gramene" id="C.cajan_43970.t">
    <property type="protein sequence ID" value="C.cajan_43970.t.cds1"/>
    <property type="gene ID" value="C.cajan_43970"/>
</dbReference>
<dbReference type="STRING" id="3821.A0A151QXG6"/>
<dbReference type="Proteomes" id="UP000075243">
    <property type="component" value="Unassembled WGS sequence"/>
</dbReference>
<dbReference type="PANTHER" id="PTHR32108">
    <property type="entry name" value="DNA-DIRECTED RNA POLYMERASE SUBUNIT ALPHA"/>
    <property type="match status" value="1"/>
</dbReference>
<keyword evidence="2" id="KW-1185">Reference proteome</keyword>
<dbReference type="CDD" id="cd00303">
    <property type="entry name" value="retropepsin_like"/>
    <property type="match status" value="1"/>
</dbReference>
<dbReference type="AlphaFoldDB" id="A0A151QXG6"/>
<proteinExistence type="predicted"/>
<dbReference type="EMBL" id="KQ484476">
    <property type="protein sequence ID" value="KYP34949.1"/>
    <property type="molecule type" value="Genomic_DNA"/>
</dbReference>
<gene>
    <name evidence="1" type="ORF">KK1_044041</name>
</gene>
<evidence type="ECO:0000313" key="2">
    <source>
        <dbReference type="Proteomes" id="UP000075243"/>
    </source>
</evidence>
<dbReference type="PANTHER" id="PTHR32108:SF9">
    <property type="entry name" value="REVERSE TRANSCRIPTASE RNASE H-LIKE DOMAIN-CONTAINING PROTEIN"/>
    <property type="match status" value="1"/>
</dbReference>
<name>A0A151QXG6_CAJCA</name>
<evidence type="ECO:0000313" key="1">
    <source>
        <dbReference type="EMBL" id="KYP34949.1"/>
    </source>
</evidence>
<dbReference type="Gene3D" id="2.40.70.10">
    <property type="entry name" value="Acid Proteases"/>
    <property type="match status" value="1"/>
</dbReference>
<accession>A0A151QXG6</accession>
<sequence>MKPSSMIVRAFDGSRREIIGEIEIHVQIGPFTFNITFQVMDIKPTYSCLLGRPWIHSARVVPSYLHQKLKFIVEDKLVIVLGEEDMLVNYHTPTRYIEAAEEALETSFQSLEIISIAYVQSPMGSPR</sequence>
<protein>
    <submittedName>
        <fullName evidence="1">Uncharacterized protein</fullName>
    </submittedName>
</protein>
<dbReference type="InterPro" id="IPR021109">
    <property type="entry name" value="Peptidase_aspartic_dom_sf"/>
</dbReference>
<reference evidence="1" key="1">
    <citation type="journal article" date="2012" name="Nat. Biotechnol.">
        <title>Draft genome sequence of pigeonpea (Cajanus cajan), an orphan legume crop of resource-poor farmers.</title>
        <authorList>
            <person name="Varshney R.K."/>
            <person name="Chen W."/>
            <person name="Li Y."/>
            <person name="Bharti A.K."/>
            <person name="Saxena R.K."/>
            <person name="Schlueter J.A."/>
            <person name="Donoghue M.T."/>
            <person name="Azam S."/>
            <person name="Fan G."/>
            <person name="Whaley A.M."/>
            <person name="Farmer A.D."/>
            <person name="Sheridan J."/>
            <person name="Iwata A."/>
            <person name="Tuteja R."/>
            <person name="Penmetsa R.V."/>
            <person name="Wu W."/>
            <person name="Upadhyaya H.D."/>
            <person name="Yang S.P."/>
            <person name="Shah T."/>
            <person name="Saxena K.B."/>
            <person name="Michael T."/>
            <person name="McCombie W.R."/>
            <person name="Yang B."/>
            <person name="Zhang G."/>
            <person name="Yang H."/>
            <person name="Wang J."/>
            <person name="Spillane C."/>
            <person name="Cook D.R."/>
            <person name="May G.D."/>
            <person name="Xu X."/>
            <person name="Jackson S.A."/>
        </authorList>
    </citation>
    <scope>NUCLEOTIDE SEQUENCE [LARGE SCALE GENOMIC DNA]</scope>
</reference>
<organism evidence="1 2">
    <name type="scientific">Cajanus cajan</name>
    <name type="common">Pigeon pea</name>
    <name type="synonym">Cajanus indicus</name>
    <dbReference type="NCBI Taxonomy" id="3821"/>
    <lineage>
        <taxon>Eukaryota</taxon>
        <taxon>Viridiplantae</taxon>
        <taxon>Streptophyta</taxon>
        <taxon>Embryophyta</taxon>
        <taxon>Tracheophyta</taxon>
        <taxon>Spermatophyta</taxon>
        <taxon>Magnoliopsida</taxon>
        <taxon>eudicotyledons</taxon>
        <taxon>Gunneridae</taxon>
        <taxon>Pentapetalae</taxon>
        <taxon>rosids</taxon>
        <taxon>fabids</taxon>
        <taxon>Fabales</taxon>
        <taxon>Fabaceae</taxon>
        <taxon>Papilionoideae</taxon>
        <taxon>50 kb inversion clade</taxon>
        <taxon>NPAAA clade</taxon>
        <taxon>indigoferoid/millettioid clade</taxon>
        <taxon>Phaseoleae</taxon>
        <taxon>Cajanus</taxon>
    </lineage>
</organism>